<feature type="compositionally biased region" description="Polar residues" evidence="1">
    <location>
        <begin position="420"/>
        <end position="441"/>
    </location>
</feature>
<evidence type="ECO:0000313" key="5">
    <source>
        <dbReference type="Proteomes" id="UP001519460"/>
    </source>
</evidence>
<feature type="region of interest" description="Disordered" evidence="1">
    <location>
        <begin position="418"/>
        <end position="446"/>
    </location>
</feature>
<organism evidence="4 5">
    <name type="scientific">Batillaria attramentaria</name>
    <dbReference type="NCBI Taxonomy" id="370345"/>
    <lineage>
        <taxon>Eukaryota</taxon>
        <taxon>Metazoa</taxon>
        <taxon>Spiralia</taxon>
        <taxon>Lophotrochozoa</taxon>
        <taxon>Mollusca</taxon>
        <taxon>Gastropoda</taxon>
        <taxon>Caenogastropoda</taxon>
        <taxon>Sorbeoconcha</taxon>
        <taxon>Cerithioidea</taxon>
        <taxon>Batillariidae</taxon>
        <taxon>Batillaria</taxon>
    </lineage>
</organism>
<feature type="domain" description="Chitin-binding type-2" evidence="3">
    <location>
        <begin position="759"/>
        <end position="822"/>
    </location>
</feature>
<evidence type="ECO:0000259" key="3">
    <source>
        <dbReference type="PROSITE" id="PS50940"/>
    </source>
</evidence>
<feature type="compositionally biased region" description="Polar residues" evidence="1">
    <location>
        <begin position="832"/>
        <end position="851"/>
    </location>
</feature>
<feature type="region of interest" description="Disordered" evidence="1">
    <location>
        <begin position="624"/>
        <end position="652"/>
    </location>
</feature>
<feature type="compositionally biased region" description="Polar residues" evidence="1">
    <location>
        <begin position="523"/>
        <end position="544"/>
    </location>
</feature>
<protein>
    <submittedName>
        <fullName evidence="4">Uncharacterized protein</fullName>
    </submittedName>
</protein>
<accession>A0ABD0J0J4</accession>
<feature type="region of interest" description="Disordered" evidence="1">
    <location>
        <begin position="728"/>
        <end position="755"/>
    </location>
</feature>
<dbReference type="InterPro" id="IPR036508">
    <property type="entry name" value="Chitin-bd_dom_sf"/>
</dbReference>
<feature type="domain" description="SEA" evidence="2">
    <location>
        <begin position="24"/>
        <end position="144"/>
    </location>
</feature>
<feature type="domain" description="Chitin-binding type-2" evidence="3">
    <location>
        <begin position="656"/>
        <end position="719"/>
    </location>
</feature>
<dbReference type="EMBL" id="JACVVK020000790">
    <property type="protein sequence ID" value="KAK7445685.1"/>
    <property type="molecule type" value="Genomic_DNA"/>
</dbReference>
<feature type="domain" description="Chitin-binding type-2" evidence="3">
    <location>
        <begin position="244"/>
        <end position="307"/>
    </location>
</feature>
<sequence length="1036" mass="117999">MEQKGLEERLVRNCLNLNTLKDFESEYDTGVIIISTADGTVGVDDVFNNDMSDVTSEEFHNYEYKFCYNMRESLREMIDVTNCTVRSLRNGSVIVSFELEFVAEKNETAETLQSLLASKTNGSHVQIGNLNIFKDRVNLSVHNSSQEIGDRIHEHKPVPSEFDCSQTDKDFLPLPYTWPDFCGEYQLCRLNERPQFLSCAEGQEFFDISNLLLWQKTARNADYSTAVCHASADPCPTNEELESSYNCPQNGTHYLPRPDTYPDHCDVYTKCFEGTAFNASCASGHHYHNDRKPPCTSALSPDTFCARRKICYRQRQEMQTTQSPSRPVTLHQTSTDPCPTNEDLERSYTCPQNGTHYLPRPDTYPDHCDVYTKCFEGTAFNASCASGHHYHNDRKPPCTSALSPDTFCARRKICDRQRQEMQTTQSPSRPVTLHQTSTDPCPTNEDLERSYTCPQNGIHYLPRPDTYPDHCDVYTKCFEGTAFNASCASGHHYHNDRKPPCTSALSPDTFCARRKICYRQRQEMQTTQSPSKPVTLHQTSTDPCPTNEDLERSYTCPQNGTHYLPRPDTYPDHCDVYTKCFEGTAFNASCASGHHYHNDRKPPCTSALSPDTFCARRKICDRQRQEMQTTQSPSRPVTLHQTSTDPCPTNEDVERSYTCPQNGIHYLPRPDTYPDHCDVYTKCFEGTAFNASCASGHHYHNDRKPPCTSALSPDTFCARRKICYRQRQEMQTTQSPSKPVTLHQTSTDPCPTNEDLERSYTCPQNGTHYLPRPDTYPDHCDVYTKCFEGTAFNESCASGHHYHNDRKPPCTSALSPDTFCARRKICDRQRQEMQSTQSPSRSVTLHQTSTDPCPANVDLERSFTCPPAGIHYLPRPETYPDRCEVYTWCLHGTANVKSCARGHHYRNDRKPPCTSASSPDTFCSRMKSCDRQRQEIQTTKSPSATPDHTSPNLCAKNQELESSHTCPPTGYLYIPRLDTYPDHCDAFIWCINGIAVEGFCALGTHFWNKIYPCRDAFSPDTFCERMKRWETCRLKG</sequence>
<feature type="compositionally biased region" description="Polar residues" evidence="1">
    <location>
        <begin position="729"/>
        <end position="750"/>
    </location>
</feature>
<dbReference type="PROSITE" id="PS50024">
    <property type="entry name" value="SEA"/>
    <property type="match status" value="1"/>
</dbReference>
<keyword evidence="5" id="KW-1185">Reference proteome</keyword>
<feature type="domain" description="Chitin-binding type-2" evidence="3">
    <location>
        <begin position="963"/>
        <end position="1025"/>
    </location>
</feature>
<evidence type="ECO:0000259" key="2">
    <source>
        <dbReference type="PROSITE" id="PS50024"/>
    </source>
</evidence>
<gene>
    <name evidence="4" type="ORF">BaRGS_00040325</name>
</gene>
<reference evidence="4 5" key="1">
    <citation type="journal article" date="2023" name="Sci. Data">
        <title>Genome assembly of the Korean intertidal mud-creeper Batillaria attramentaria.</title>
        <authorList>
            <person name="Patra A.K."/>
            <person name="Ho P.T."/>
            <person name="Jun S."/>
            <person name="Lee S.J."/>
            <person name="Kim Y."/>
            <person name="Won Y.J."/>
        </authorList>
    </citation>
    <scope>NUCLEOTIDE SEQUENCE [LARGE SCALE GENOMIC DNA]</scope>
    <source>
        <strain evidence="4">Wonlab-2016</strain>
    </source>
</reference>
<dbReference type="AlphaFoldDB" id="A0ABD0J0J4"/>
<dbReference type="InterPro" id="IPR000082">
    <property type="entry name" value="SEA_dom"/>
</dbReference>
<feature type="region of interest" description="Disordered" evidence="1">
    <location>
        <begin position="316"/>
        <end position="342"/>
    </location>
</feature>
<comment type="caution">
    <text evidence="4">The sequence shown here is derived from an EMBL/GenBank/DDBJ whole genome shotgun (WGS) entry which is preliminary data.</text>
</comment>
<proteinExistence type="predicted"/>
<evidence type="ECO:0000256" key="1">
    <source>
        <dbReference type="SAM" id="MobiDB-lite"/>
    </source>
</evidence>
<feature type="compositionally biased region" description="Polar residues" evidence="1">
    <location>
        <begin position="626"/>
        <end position="647"/>
    </location>
</feature>
<evidence type="ECO:0000313" key="4">
    <source>
        <dbReference type="EMBL" id="KAK7445685.1"/>
    </source>
</evidence>
<dbReference type="PROSITE" id="PS50940">
    <property type="entry name" value="CHIT_BIND_II"/>
    <property type="match status" value="8"/>
</dbReference>
<feature type="domain" description="Chitin-binding type-2" evidence="3">
    <location>
        <begin position="347"/>
        <end position="410"/>
    </location>
</feature>
<dbReference type="SUPFAM" id="SSF57625">
    <property type="entry name" value="Invertebrate chitin-binding proteins"/>
    <property type="match status" value="1"/>
</dbReference>
<name>A0ABD0J0J4_9CAEN</name>
<feature type="domain" description="Chitin-binding type-2" evidence="3">
    <location>
        <begin position="553"/>
        <end position="616"/>
    </location>
</feature>
<feature type="region of interest" description="Disordered" evidence="1">
    <location>
        <begin position="522"/>
        <end position="548"/>
    </location>
</feature>
<feature type="compositionally biased region" description="Polar residues" evidence="1">
    <location>
        <begin position="317"/>
        <end position="338"/>
    </location>
</feature>
<feature type="domain" description="Chitin-binding type-2" evidence="3">
    <location>
        <begin position="450"/>
        <end position="513"/>
    </location>
</feature>
<dbReference type="Proteomes" id="UP001519460">
    <property type="component" value="Unassembled WGS sequence"/>
</dbReference>
<dbReference type="InterPro" id="IPR002557">
    <property type="entry name" value="Chitin-bd_dom"/>
</dbReference>
<feature type="domain" description="Chitin-binding type-2" evidence="3">
    <location>
        <begin position="862"/>
        <end position="925"/>
    </location>
</feature>
<feature type="region of interest" description="Disordered" evidence="1">
    <location>
        <begin position="830"/>
        <end position="851"/>
    </location>
</feature>
<dbReference type="SMART" id="SM00494">
    <property type="entry name" value="ChtBD2"/>
    <property type="match status" value="8"/>
</dbReference>